<evidence type="ECO:0000313" key="1">
    <source>
        <dbReference type="EMBL" id="CAL1267613.1"/>
    </source>
</evidence>
<organism evidence="1 2">
    <name type="scientific">Larinioides sclopetarius</name>
    <dbReference type="NCBI Taxonomy" id="280406"/>
    <lineage>
        <taxon>Eukaryota</taxon>
        <taxon>Metazoa</taxon>
        <taxon>Ecdysozoa</taxon>
        <taxon>Arthropoda</taxon>
        <taxon>Chelicerata</taxon>
        <taxon>Arachnida</taxon>
        <taxon>Araneae</taxon>
        <taxon>Araneomorphae</taxon>
        <taxon>Entelegynae</taxon>
        <taxon>Araneoidea</taxon>
        <taxon>Araneidae</taxon>
        <taxon>Larinioides</taxon>
    </lineage>
</organism>
<keyword evidence="2" id="KW-1185">Reference proteome</keyword>
<dbReference type="AlphaFoldDB" id="A0AAV1Z828"/>
<reference evidence="1 2" key="1">
    <citation type="submission" date="2024-04" db="EMBL/GenBank/DDBJ databases">
        <authorList>
            <person name="Rising A."/>
            <person name="Reimegard J."/>
            <person name="Sonavane S."/>
            <person name="Akerstrom W."/>
            <person name="Nylinder S."/>
            <person name="Hedman E."/>
            <person name="Kallberg Y."/>
        </authorList>
    </citation>
    <scope>NUCLEOTIDE SEQUENCE [LARGE SCALE GENOMIC DNA]</scope>
</reference>
<evidence type="ECO:0008006" key="3">
    <source>
        <dbReference type="Google" id="ProtNLM"/>
    </source>
</evidence>
<protein>
    <recommendedName>
        <fullName evidence="3">Ribosomal protein S15</fullName>
    </recommendedName>
</protein>
<accession>A0AAV1Z828</accession>
<dbReference type="EMBL" id="CAXIEN010000029">
    <property type="protein sequence ID" value="CAL1267613.1"/>
    <property type="molecule type" value="Genomic_DNA"/>
</dbReference>
<name>A0AAV1Z828_9ARAC</name>
<comment type="caution">
    <text evidence="1">The sequence shown here is derived from an EMBL/GenBank/DDBJ whole genome shotgun (WGS) entry which is preliminary data.</text>
</comment>
<dbReference type="Proteomes" id="UP001497382">
    <property type="component" value="Unassembled WGS sequence"/>
</dbReference>
<evidence type="ECO:0000313" key="2">
    <source>
        <dbReference type="Proteomes" id="UP001497382"/>
    </source>
</evidence>
<sequence>MGKEPSILKLETLKSTNQKSYTKDENHENIVRLKIVSISSRCR</sequence>
<proteinExistence type="predicted"/>
<gene>
    <name evidence="1" type="ORF">LARSCL_LOCUS3773</name>
</gene>